<accession>A0A934VB53</accession>
<feature type="region of interest" description="Disordered" evidence="1">
    <location>
        <begin position="1160"/>
        <end position="1179"/>
    </location>
</feature>
<gene>
    <name evidence="3" type="ORF">JIN84_08090</name>
</gene>
<protein>
    <submittedName>
        <fullName evidence="3">Uncharacterized protein</fullName>
    </submittedName>
</protein>
<sequence length="1428" mass="151341">MFFKQIISIVSSLVVTSSIAEATPVHDDFANSIGITAPLPVSIDGDNKGATLEAGEPDPGAGGGASVWYRWTAPSNGDFEIKLLDKGPDANLRIFTGGSVDSLQQLSRTRTRSVIAAVSGTTYQFSVHAAFGQEGSFGLAIRPITPPVNDHFANGFVIPPGLPVTLSGSHVDATWETGEAYPVSQKEASVWYRWTAPASGSYEISLPQWDLKSTFHVFTGDALDALKPIASSDFRESIAATAGTTYHISVVGKSGVQGAFKLGIRANGPPANDNFANRIVIPAGLPVSLSGSNLSATLETGEPYFMDNRASVWYQWTAPSTGNFRINTIFPHNSEPVIRIFTGNSLESLHHVASAYNGRSSIAATAGTTYQIAVQGFHGYPTSSGYVELGTFQLEIREPSPPLNDRFSQGIMIPPGLPASVRGSNVDATLEPGELSPDQDGGASVWYRWVAPASGKFVISLPYKSFSSVLHVFTGNAFNHLTPVVTTSSNAITITATAGTIYQIAVHGYGPELTGEFELAVRAVLAPGNDHFANRFMIPSGLPVSVEGSQVDGTREEGEPDPSGGGGVSVWYRWTAPSSGNFQISFVNHDVYASQLNVYTGNSINSLNPVASVFTRTVIKATAGTEYQFRIEGARLGEAGFELAIRQLLPPANDDFAARIVIPEGLPAYVMGSSEGAGIQPGELNPENAVDVASVWYSWTAPATGNYEFSVPRLNGVGHPLDIYSGSTLETLTPVTRITYWGTIAATAGTTYQIAASGSYGGQSPFQFVIRRKTSPVNDHFANSIVIPSSVPVDQPGSNVNSSDESGEPKHGDYEGSTVWYRWTAPAAGVYKIGVADGDLDLALDVYTGSLLRSLTPVVSNASQKPFIATAGTTYQIALYGVGGDQGAFQLEIRQAAPPKNDLFANGTVIPAALPAFEIGTNVVAALETGEPASSGGKASVWYQWKPTSSGSFEIRVPVSGFYPILRVFTGNAVNTLASVASGNRTVTINAIAGTNYRIAVLGDEGGQGEFQLQIRAALLPPANDQFANRIAIPTGVPVFFSGTNVAATMEAGEPDPGTGNVSSVWYRWTAPKSGSYEIQSIRGDFDTYLRIFTGTSVGGLSPVASGSLRKSFNAIAGTTYQISVHGSYGGKGLFNLEIHENVARPGNDDFSARTALSESNVTTNGSNQNATLESGEPNLHQNGGASIWYSWRPPVSGYFRISTHGSGFDTILQVFTGSYVAQLQAVASNDNASDVINTSELEFYARANVRYNIAVLGYRGARGNSVLNIEPSALGALQQWSMSYGLDGPYLIPSASPRQDGISNLLKFAFNMDPTVASSGASSQLQPGEGTSGLPAIRRVSGGLRIDYLRRKDSPGLKYRPQFSSTLGEDDGEGGWSDAREQDQQVQNVNSYLERVIVQDPDSGANAGADAGETRFGRVVVELEPAR</sequence>
<feature type="region of interest" description="Disordered" evidence="1">
    <location>
        <begin position="547"/>
        <end position="566"/>
    </location>
</feature>
<feature type="compositionally biased region" description="Polar residues" evidence="1">
    <location>
        <begin position="1160"/>
        <end position="1173"/>
    </location>
</feature>
<keyword evidence="2" id="KW-0732">Signal</keyword>
<reference evidence="3" key="1">
    <citation type="submission" date="2021-01" db="EMBL/GenBank/DDBJ databases">
        <title>Modified the classification status of verrucomicrobia.</title>
        <authorList>
            <person name="Feng X."/>
        </authorList>
    </citation>
    <scope>NUCLEOTIDE SEQUENCE</scope>
    <source>
        <strain evidence="3">JCM 18052</strain>
    </source>
</reference>
<evidence type="ECO:0000256" key="1">
    <source>
        <dbReference type="SAM" id="MobiDB-lite"/>
    </source>
</evidence>
<evidence type="ECO:0000313" key="3">
    <source>
        <dbReference type="EMBL" id="MBK1815571.1"/>
    </source>
</evidence>
<name>A0A934VB53_9BACT</name>
<evidence type="ECO:0000313" key="4">
    <source>
        <dbReference type="Proteomes" id="UP000600139"/>
    </source>
</evidence>
<keyword evidence="4" id="KW-1185">Reference proteome</keyword>
<feature type="region of interest" description="Disordered" evidence="1">
    <location>
        <begin position="788"/>
        <end position="813"/>
    </location>
</feature>
<organism evidence="3 4">
    <name type="scientific">Luteolibacter yonseiensis</name>
    <dbReference type="NCBI Taxonomy" id="1144680"/>
    <lineage>
        <taxon>Bacteria</taxon>
        <taxon>Pseudomonadati</taxon>
        <taxon>Verrucomicrobiota</taxon>
        <taxon>Verrucomicrobiia</taxon>
        <taxon>Verrucomicrobiales</taxon>
        <taxon>Verrucomicrobiaceae</taxon>
        <taxon>Luteolibacter</taxon>
    </lineage>
</organism>
<evidence type="ECO:0000256" key="2">
    <source>
        <dbReference type="SAM" id="SignalP"/>
    </source>
</evidence>
<feature type="signal peptide" evidence="2">
    <location>
        <begin position="1"/>
        <end position="22"/>
    </location>
</feature>
<feature type="chain" id="PRO_5038126797" evidence="2">
    <location>
        <begin position="23"/>
        <end position="1428"/>
    </location>
</feature>
<dbReference type="Proteomes" id="UP000600139">
    <property type="component" value="Unassembled WGS sequence"/>
</dbReference>
<feature type="region of interest" description="Disordered" evidence="1">
    <location>
        <begin position="1358"/>
        <end position="1379"/>
    </location>
</feature>
<comment type="caution">
    <text evidence="3">The sequence shown here is derived from an EMBL/GenBank/DDBJ whole genome shotgun (WGS) entry which is preliminary data.</text>
</comment>
<dbReference type="EMBL" id="JAENIK010000009">
    <property type="protein sequence ID" value="MBK1815571.1"/>
    <property type="molecule type" value="Genomic_DNA"/>
</dbReference>
<dbReference type="RefSeq" id="WP_200350534.1">
    <property type="nucleotide sequence ID" value="NZ_BAABHZ010000008.1"/>
</dbReference>
<proteinExistence type="predicted"/>